<protein>
    <submittedName>
        <fullName evidence="2">DNA-binding transcriptional activator of the SARP family</fullName>
    </submittedName>
</protein>
<evidence type="ECO:0000259" key="1">
    <source>
        <dbReference type="SMART" id="SM01043"/>
    </source>
</evidence>
<accession>A0A1G8JP64</accession>
<dbReference type="Gene3D" id="1.10.10.10">
    <property type="entry name" value="Winged helix-like DNA-binding domain superfamily/Winged helix DNA-binding domain"/>
    <property type="match status" value="1"/>
</dbReference>
<dbReference type="InterPro" id="IPR011990">
    <property type="entry name" value="TPR-like_helical_dom_sf"/>
</dbReference>
<dbReference type="Proteomes" id="UP000199202">
    <property type="component" value="Unassembled WGS sequence"/>
</dbReference>
<dbReference type="Pfam" id="PF03704">
    <property type="entry name" value="BTAD"/>
    <property type="match status" value="1"/>
</dbReference>
<dbReference type="InterPro" id="IPR005158">
    <property type="entry name" value="BTAD"/>
</dbReference>
<dbReference type="AlphaFoldDB" id="A0A1G8JP64"/>
<evidence type="ECO:0000313" key="3">
    <source>
        <dbReference type="Proteomes" id="UP000199202"/>
    </source>
</evidence>
<dbReference type="SUPFAM" id="SSF48452">
    <property type="entry name" value="TPR-like"/>
    <property type="match status" value="1"/>
</dbReference>
<sequence length="242" mass="27123">MGRGLALSLLRGFEITEDGKPVAIAWGAQRLVAFLALKARPLTRTYVACVLWPESTTEKAKANLRTSLWRIQRACRQLIITSSQQVALAPVVAVDLRSARVNAQRLLDRRNACEDLLHSGTRDELAADLLPDWYDDDWVLVERDHHHQLRLHALEALCERLTVAGRHGEAVVAGLAAIQAEPLRESAHRVVIHAHLAADNRWEAIRQYERYRLLLQEELGLEPASAIRDLLSSVQPRPALTA</sequence>
<evidence type="ECO:0000313" key="2">
    <source>
        <dbReference type="EMBL" id="SDI32873.1"/>
    </source>
</evidence>
<dbReference type="SMART" id="SM01043">
    <property type="entry name" value="BTAD"/>
    <property type="match status" value="1"/>
</dbReference>
<dbReference type="RefSeq" id="WP_218135736.1">
    <property type="nucleotide sequence ID" value="NZ_FNDJ01000005.1"/>
</dbReference>
<dbReference type="InterPro" id="IPR036388">
    <property type="entry name" value="WH-like_DNA-bd_sf"/>
</dbReference>
<name>A0A1G8JP64_9ACTN</name>
<keyword evidence="2" id="KW-0238">DNA-binding</keyword>
<dbReference type="GO" id="GO:0003677">
    <property type="term" value="F:DNA binding"/>
    <property type="evidence" value="ECO:0007669"/>
    <property type="project" value="UniProtKB-KW"/>
</dbReference>
<dbReference type="STRING" id="633440.SAMN05421869_105142"/>
<organism evidence="2 3">
    <name type="scientific">Nonomuraea jiangxiensis</name>
    <dbReference type="NCBI Taxonomy" id="633440"/>
    <lineage>
        <taxon>Bacteria</taxon>
        <taxon>Bacillati</taxon>
        <taxon>Actinomycetota</taxon>
        <taxon>Actinomycetes</taxon>
        <taxon>Streptosporangiales</taxon>
        <taxon>Streptosporangiaceae</taxon>
        <taxon>Nonomuraea</taxon>
    </lineage>
</organism>
<gene>
    <name evidence="2" type="ORF">SAMN05421869_105142</name>
</gene>
<keyword evidence="3" id="KW-1185">Reference proteome</keyword>
<dbReference type="PANTHER" id="PTHR35807">
    <property type="entry name" value="TRANSCRIPTIONAL REGULATOR REDD-RELATED"/>
    <property type="match status" value="1"/>
</dbReference>
<proteinExistence type="predicted"/>
<dbReference type="EMBL" id="FNDJ01000005">
    <property type="protein sequence ID" value="SDI32873.1"/>
    <property type="molecule type" value="Genomic_DNA"/>
</dbReference>
<feature type="domain" description="Bacterial transcriptional activator" evidence="1">
    <location>
        <begin position="94"/>
        <end position="235"/>
    </location>
</feature>
<dbReference type="Gene3D" id="1.25.40.10">
    <property type="entry name" value="Tetratricopeptide repeat domain"/>
    <property type="match status" value="1"/>
</dbReference>
<dbReference type="InterPro" id="IPR051677">
    <property type="entry name" value="AfsR-DnrI-RedD_regulator"/>
</dbReference>
<reference evidence="2 3" key="1">
    <citation type="submission" date="2016-10" db="EMBL/GenBank/DDBJ databases">
        <authorList>
            <person name="de Groot N.N."/>
        </authorList>
    </citation>
    <scope>NUCLEOTIDE SEQUENCE [LARGE SCALE GENOMIC DNA]</scope>
    <source>
        <strain evidence="2 3">CGMCC 4.6533</strain>
    </source>
</reference>